<accession>A0A6J5U3U6</accession>
<sequence>MEKMFLIVRGVVAVTNEYWTQYRSEAYNVQITAISEVEVLVLMANDLARVQPRRIHSKTFLLRNRSLQVGLN</sequence>
<gene>
    <name evidence="1" type="ORF">CURHAP_LOCUS16845</name>
</gene>
<proteinExistence type="predicted"/>
<evidence type="ECO:0000313" key="2">
    <source>
        <dbReference type="Proteomes" id="UP000507222"/>
    </source>
</evidence>
<organism evidence="1 2">
    <name type="scientific">Prunus armeniaca</name>
    <name type="common">Apricot</name>
    <name type="synonym">Armeniaca vulgaris</name>
    <dbReference type="NCBI Taxonomy" id="36596"/>
    <lineage>
        <taxon>Eukaryota</taxon>
        <taxon>Viridiplantae</taxon>
        <taxon>Streptophyta</taxon>
        <taxon>Embryophyta</taxon>
        <taxon>Tracheophyta</taxon>
        <taxon>Spermatophyta</taxon>
        <taxon>Magnoliopsida</taxon>
        <taxon>eudicotyledons</taxon>
        <taxon>Gunneridae</taxon>
        <taxon>Pentapetalae</taxon>
        <taxon>rosids</taxon>
        <taxon>fabids</taxon>
        <taxon>Rosales</taxon>
        <taxon>Rosaceae</taxon>
        <taxon>Amygdaloideae</taxon>
        <taxon>Amygdaleae</taxon>
        <taxon>Prunus</taxon>
    </lineage>
</organism>
<dbReference type="AlphaFoldDB" id="A0A6J5U3U6"/>
<reference evidence="1 2" key="1">
    <citation type="submission" date="2020-05" db="EMBL/GenBank/DDBJ databases">
        <authorList>
            <person name="Campoy J."/>
            <person name="Schneeberger K."/>
            <person name="Spophaly S."/>
        </authorList>
    </citation>
    <scope>NUCLEOTIDE SEQUENCE [LARGE SCALE GENOMIC DNA]</scope>
    <source>
        <strain evidence="1">PruArmRojPasFocal</strain>
    </source>
</reference>
<evidence type="ECO:0000313" key="1">
    <source>
        <dbReference type="EMBL" id="CAB4270642.1"/>
    </source>
</evidence>
<name>A0A6J5U3U6_PRUAR</name>
<protein>
    <recommendedName>
        <fullName evidence="3">Cyclic nucleotide-binding domain-containing protein</fullName>
    </recommendedName>
</protein>
<dbReference type="Proteomes" id="UP000507222">
    <property type="component" value="Unassembled WGS sequence"/>
</dbReference>
<evidence type="ECO:0008006" key="3">
    <source>
        <dbReference type="Google" id="ProtNLM"/>
    </source>
</evidence>
<dbReference type="EMBL" id="CAEKDK010000002">
    <property type="protein sequence ID" value="CAB4270642.1"/>
    <property type="molecule type" value="Genomic_DNA"/>
</dbReference>